<evidence type="ECO:0000313" key="15">
    <source>
        <dbReference type="EMBL" id="QFY44373.1"/>
    </source>
</evidence>
<dbReference type="AlphaFoldDB" id="A0A5Q0BKK8"/>
<dbReference type="PANTHER" id="PTHR45339:SF1">
    <property type="entry name" value="HYBRID SIGNAL TRANSDUCTION HISTIDINE KINASE J"/>
    <property type="match status" value="1"/>
</dbReference>
<dbReference type="GO" id="GO:0005524">
    <property type="term" value="F:ATP binding"/>
    <property type="evidence" value="ECO:0007669"/>
    <property type="project" value="UniProtKB-KW"/>
</dbReference>
<dbReference type="PROSITE" id="PS50109">
    <property type="entry name" value="HIS_KIN"/>
    <property type="match status" value="1"/>
</dbReference>
<dbReference type="Proteomes" id="UP000325755">
    <property type="component" value="Chromosome"/>
</dbReference>
<evidence type="ECO:0000256" key="10">
    <source>
        <dbReference type="ARBA" id="ARBA00023136"/>
    </source>
</evidence>
<dbReference type="InterPro" id="IPR035965">
    <property type="entry name" value="PAS-like_dom_sf"/>
</dbReference>
<dbReference type="SMART" id="SM00387">
    <property type="entry name" value="HATPase_c"/>
    <property type="match status" value="1"/>
</dbReference>
<evidence type="ECO:0000256" key="2">
    <source>
        <dbReference type="ARBA" id="ARBA00004370"/>
    </source>
</evidence>
<dbReference type="Gene3D" id="3.30.450.20">
    <property type="entry name" value="PAS domain"/>
    <property type="match status" value="1"/>
</dbReference>
<dbReference type="KEGG" id="mmob:F6R98_18490"/>
<feature type="domain" description="Histidine kinase" evidence="13">
    <location>
        <begin position="177"/>
        <end position="396"/>
    </location>
</feature>
<keyword evidence="10" id="KW-0472">Membrane</keyword>
<evidence type="ECO:0000259" key="13">
    <source>
        <dbReference type="PROSITE" id="PS50109"/>
    </source>
</evidence>
<dbReference type="InterPro" id="IPR011006">
    <property type="entry name" value="CheY-like_superfamily"/>
</dbReference>
<dbReference type="Gene3D" id="1.10.287.130">
    <property type="match status" value="1"/>
</dbReference>
<evidence type="ECO:0000256" key="12">
    <source>
        <dbReference type="PROSITE-ProRule" id="PRU00169"/>
    </source>
</evidence>
<sequence>MTTNNMHSDVVPATTEEKMTNEDLLIRYHCLFNAAQDGILILNAKSGMIVDANQFLIDLLGYSLEALLEKHLWDIGSFKNIAANKTHFLKLQSKEYIRYEDLPLETASGEEIHAEFISNVYMEAKTQVIQCNIRDISARRRYTDHLEETVRQRTAELILARDAAEAANKAKSLFLANMSHELRTPMNAILGFSSMMRRDPQITESQRENLNIINRSGEHLLNLINDVLDMAKIDVGRLQLEIAPFDLLGMVRDVTEMIKARAHEKGLQLLIVHTPYVPQYIKGDVERLRQVLVNLVGNAVKFTEHGSVTIRMNITGNTIQSLLIDIEDTGPGISPENQRRLFKPFVQLGKEEKQKGTGLGLAISSQLMALMGGSIIVVESTPGKGSLFRIELPIELARADDVLKSETHGEVAGLAPGQPRYRILIAEDQAENQLLLSRLMTDIGLEVKVAENGEQCVNFFQDWRPDLIWMDRRMPVMDGGEAARRIRQLPDGRTVKIVAVTASAFKDERQAMLDAGMDDFVSKPYRFNEIYDSLARQLGITYRYTEEKEAAASVMLTPALLAVLPDALRTKLLGALEKLDQEQITAVIRQVSEIDSGLGCTLSRLTGNFDYPTILNALRGRNSTDS</sequence>
<dbReference type="InterPro" id="IPR003594">
    <property type="entry name" value="HATPase_dom"/>
</dbReference>
<keyword evidence="7" id="KW-0418">Kinase</keyword>
<dbReference type="SMART" id="SM00091">
    <property type="entry name" value="PAS"/>
    <property type="match status" value="1"/>
</dbReference>
<evidence type="ECO:0000259" key="14">
    <source>
        <dbReference type="PROSITE" id="PS50110"/>
    </source>
</evidence>
<comment type="catalytic activity">
    <reaction evidence="1">
        <text>ATP + protein L-histidine = ADP + protein N-phospho-L-histidine.</text>
        <dbReference type="EC" id="2.7.13.3"/>
    </reaction>
</comment>
<dbReference type="Pfam" id="PF02518">
    <property type="entry name" value="HATPase_c"/>
    <property type="match status" value="1"/>
</dbReference>
<evidence type="ECO:0000256" key="5">
    <source>
        <dbReference type="ARBA" id="ARBA00022679"/>
    </source>
</evidence>
<dbReference type="InterPro" id="IPR001789">
    <property type="entry name" value="Sig_transdc_resp-reg_receiver"/>
</dbReference>
<dbReference type="PRINTS" id="PR00344">
    <property type="entry name" value="BCTRLSENSOR"/>
</dbReference>
<evidence type="ECO:0000256" key="4">
    <source>
        <dbReference type="ARBA" id="ARBA00022553"/>
    </source>
</evidence>
<evidence type="ECO:0000256" key="11">
    <source>
        <dbReference type="ARBA" id="ARBA00023306"/>
    </source>
</evidence>
<dbReference type="PANTHER" id="PTHR45339">
    <property type="entry name" value="HYBRID SIGNAL TRANSDUCTION HISTIDINE KINASE J"/>
    <property type="match status" value="1"/>
</dbReference>
<evidence type="ECO:0000256" key="6">
    <source>
        <dbReference type="ARBA" id="ARBA00022741"/>
    </source>
</evidence>
<dbReference type="InterPro" id="IPR036097">
    <property type="entry name" value="HisK_dim/P_sf"/>
</dbReference>
<dbReference type="SUPFAM" id="SSF47384">
    <property type="entry name" value="Homodimeric domain of signal transducing histidine kinase"/>
    <property type="match status" value="1"/>
</dbReference>
<dbReference type="FunFam" id="1.10.287.130:FF:000038">
    <property type="entry name" value="Sensory transduction histidine kinase"/>
    <property type="match status" value="1"/>
</dbReference>
<dbReference type="OrthoDB" id="9792854at2"/>
<keyword evidence="11" id="KW-0131">Cell cycle</keyword>
<dbReference type="InterPro" id="IPR005467">
    <property type="entry name" value="His_kinase_dom"/>
</dbReference>
<dbReference type="GO" id="GO:0016020">
    <property type="term" value="C:membrane"/>
    <property type="evidence" value="ECO:0007669"/>
    <property type="project" value="UniProtKB-SubCell"/>
</dbReference>
<dbReference type="SMART" id="SM00448">
    <property type="entry name" value="REC"/>
    <property type="match status" value="1"/>
</dbReference>
<dbReference type="PROSITE" id="PS50110">
    <property type="entry name" value="RESPONSE_REGULATORY"/>
    <property type="match status" value="1"/>
</dbReference>
<dbReference type="CDD" id="cd17546">
    <property type="entry name" value="REC_hyHK_CKI1_RcsC-like"/>
    <property type="match status" value="1"/>
</dbReference>
<protein>
    <recommendedName>
        <fullName evidence="3">histidine kinase</fullName>
        <ecNumber evidence="3">2.7.13.3</ecNumber>
    </recommendedName>
</protein>
<keyword evidence="4 12" id="KW-0597">Phosphoprotein</keyword>
<dbReference type="SUPFAM" id="SSF55785">
    <property type="entry name" value="PYP-like sensor domain (PAS domain)"/>
    <property type="match status" value="1"/>
</dbReference>
<dbReference type="SMART" id="SM00388">
    <property type="entry name" value="HisKA"/>
    <property type="match status" value="1"/>
</dbReference>
<dbReference type="SUPFAM" id="SSF52172">
    <property type="entry name" value="CheY-like"/>
    <property type="match status" value="1"/>
</dbReference>
<feature type="modified residue" description="4-aspartylphosphate" evidence="12">
    <location>
        <position position="471"/>
    </location>
</feature>
<keyword evidence="8" id="KW-0067">ATP-binding</keyword>
<evidence type="ECO:0000256" key="7">
    <source>
        <dbReference type="ARBA" id="ARBA00022777"/>
    </source>
</evidence>
<evidence type="ECO:0000256" key="1">
    <source>
        <dbReference type="ARBA" id="ARBA00000085"/>
    </source>
</evidence>
<dbReference type="EMBL" id="CP044205">
    <property type="protein sequence ID" value="QFY44373.1"/>
    <property type="molecule type" value="Genomic_DNA"/>
</dbReference>
<proteinExistence type="predicted"/>
<keyword evidence="9" id="KW-0902">Two-component regulatory system</keyword>
<evidence type="ECO:0000256" key="8">
    <source>
        <dbReference type="ARBA" id="ARBA00022840"/>
    </source>
</evidence>
<dbReference type="RefSeq" id="WP_153250338.1">
    <property type="nucleotide sequence ID" value="NZ_CP044205.1"/>
</dbReference>
<accession>A0A5Q0BKK8</accession>
<dbReference type="FunFam" id="3.30.565.10:FF:000010">
    <property type="entry name" value="Sensor histidine kinase RcsC"/>
    <property type="match status" value="1"/>
</dbReference>
<reference evidence="15 16" key="1">
    <citation type="submission" date="2019-09" db="EMBL/GenBank/DDBJ databases">
        <title>Ecophysiology of the spiral-shaped methanotroph Methylospira mobilis as revealed by the complete genome sequence.</title>
        <authorList>
            <person name="Oshkin I.Y."/>
            <person name="Dedysh S.N."/>
            <person name="Miroshnikov K."/>
            <person name="Danilova O.V."/>
            <person name="Hakobyan A."/>
            <person name="Liesack W."/>
        </authorList>
    </citation>
    <scope>NUCLEOTIDE SEQUENCE [LARGE SCALE GENOMIC DNA]</scope>
    <source>
        <strain evidence="15 16">Shm1</strain>
    </source>
</reference>
<dbReference type="InterPro" id="IPR003661">
    <property type="entry name" value="HisK_dim/P_dom"/>
</dbReference>
<keyword evidence="6" id="KW-0547">Nucleotide-binding</keyword>
<evidence type="ECO:0000313" key="16">
    <source>
        <dbReference type="Proteomes" id="UP000325755"/>
    </source>
</evidence>
<dbReference type="SUPFAM" id="SSF55874">
    <property type="entry name" value="ATPase domain of HSP90 chaperone/DNA topoisomerase II/histidine kinase"/>
    <property type="match status" value="1"/>
</dbReference>
<dbReference type="Pfam" id="PF00512">
    <property type="entry name" value="HisKA"/>
    <property type="match status" value="1"/>
</dbReference>
<dbReference type="Gene3D" id="3.40.50.2300">
    <property type="match status" value="1"/>
</dbReference>
<dbReference type="InterPro" id="IPR036890">
    <property type="entry name" value="HATPase_C_sf"/>
</dbReference>
<dbReference type="GO" id="GO:0000155">
    <property type="term" value="F:phosphorelay sensor kinase activity"/>
    <property type="evidence" value="ECO:0007669"/>
    <property type="project" value="InterPro"/>
</dbReference>
<keyword evidence="16" id="KW-1185">Reference proteome</keyword>
<organism evidence="15 16">
    <name type="scientific">Candidatus Methylospira mobilis</name>
    <dbReference type="NCBI Taxonomy" id="1808979"/>
    <lineage>
        <taxon>Bacteria</taxon>
        <taxon>Pseudomonadati</taxon>
        <taxon>Pseudomonadota</taxon>
        <taxon>Gammaproteobacteria</taxon>
        <taxon>Methylococcales</taxon>
        <taxon>Methylococcaceae</taxon>
        <taxon>Candidatus Methylospira</taxon>
    </lineage>
</organism>
<dbReference type="Gene3D" id="3.30.565.10">
    <property type="entry name" value="Histidine kinase-like ATPase, C-terminal domain"/>
    <property type="match status" value="1"/>
</dbReference>
<name>A0A5Q0BKK8_9GAMM</name>
<dbReference type="NCBIfam" id="TIGR00229">
    <property type="entry name" value="sensory_box"/>
    <property type="match status" value="1"/>
</dbReference>
<gene>
    <name evidence="15" type="ORF">F6R98_18490</name>
</gene>
<dbReference type="InterPro" id="IPR004358">
    <property type="entry name" value="Sig_transdc_His_kin-like_C"/>
</dbReference>
<dbReference type="InterPro" id="IPR000014">
    <property type="entry name" value="PAS"/>
</dbReference>
<dbReference type="InParanoid" id="A0A5Q0BKK8"/>
<dbReference type="CDD" id="cd00082">
    <property type="entry name" value="HisKA"/>
    <property type="match status" value="1"/>
</dbReference>
<evidence type="ECO:0000256" key="3">
    <source>
        <dbReference type="ARBA" id="ARBA00012438"/>
    </source>
</evidence>
<comment type="subcellular location">
    <subcellularLocation>
        <location evidence="2">Membrane</location>
    </subcellularLocation>
</comment>
<dbReference type="CDD" id="cd16922">
    <property type="entry name" value="HATPase_EvgS-ArcB-TorS-like"/>
    <property type="match status" value="1"/>
</dbReference>
<dbReference type="CDD" id="cd00130">
    <property type="entry name" value="PAS"/>
    <property type="match status" value="1"/>
</dbReference>
<evidence type="ECO:0000256" key="9">
    <source>
        <dbReference type="ARBA" id="ARBA00023012"/>
    </source>
</evidence>
<dbReference type="Pfam" id="PF13426">
    <property type="entry name" value="PAS_9"/>
    <property type="match status" value="1"/>
</dbReference>
<dbReference type="EC" id="2.7.13.3" evidence="3"/>
<keyword evidence="5" id="KW-0808">Transferase</keyword>
<dbReference type="FunCoup" id="A0A5Q0BKK8">
    <property type="interactions" value="223"/>
</dbReference>
<dbReference type="Pfam" id="PF00072">
    <property type="entry name" value="Response_reg"/>
    <property type="match status" value="1"/>
</dbReference>
<feature type="domain" description="Response regulatory" evidence="14">
    <location>
        <begin position="422"/>
        <end position="538"/>
    </location>
</feature>